<feature type="transmembrane region" description="Helical" evidence="6">
    <location>
        <begin position="91"/>
        <end position="109"/>
    </location>
</feature>
<evidence type="ECO:0000256" key="4">
    <source>
        <dbReference type="ARBA" id="ARBA00022989"/>
    </source>
</evidence>
<evidence type="ECO:0000256" key="1">
    <source>
        <dbReference type="ARBA" id="ARBA00004141"/>
    </source>
</evidence>
<keyword evidence="5 6" id="KW-0472">Membrane</keyword>
<dbReference type="GO" id="GO:0016020">
    <property type="term" value="C:membrane"/>
    <property type="evidence" value="ECO:0007669"/>
    <property type="project" value="UniProtKB-SubCell"/>
</dbReference>
<gene>
    <name evidence="7" type="ORF">BIY23_03935</name>
</gene>
<feature type="transmembrane region" description="Helical" evidence="6">
    <location>
        <begin position="145"/>
        <end position="164"/>
    </location>
</feature>
<feature type="transmembrane region" description="Helical" evidence="6">
    <location>
        <begin position="209"/>
        <end position="229"/>
    </location>
</feature>
<feature type="transmembrane region" description="Helical" evidence="6">
    <location>
        <begin position="170"/>
        <end position="188"/>
    </location>
</feature>
<dbReference type="PANTHER" id="PTHR23291">
    <property type="entry name" value="BAX INHIBITOR-RELATED"/>
    <property type="match status" value="1"/>
</dbReference>
<dbReference type="EMBL" id="MJMG01000010">
    <property type="protein sequence ID" value="OEY86440.1"/>
    <property type="molecule type" value="Genomic_DNA"/>
</dbReference>
<comment type="subcellular location">
    <subcellularLocation>
        <location evidence="1">Membrane</location>
        <topology evidence="1">Multi-pass membrane protein</topology>
    </subcellularLocation>
</comment>
<keyword evidence="8" id="KW-1185">Reference proteome</keyword>
<dbReference type="RefSeq" id="WP_070065288.1">
    <property type="nucleotide sequence ID" value="NZ_MJMG01000010.1"/>
</dbReference>
<dbReference type="Pfam" id="PF01027">
    <property type="entry name" value="Bax1-I"/>
    <property type="match status" value="1"/>
</dbReference>
<evidence type="ECO:0000256" key="2">
    <source>
        <dbReference type="ARBA" id="ARBA00010350"/>
    </source>
</evidence>
<reference evidence="7 8" key="1">
    <citation type="submission" date="2016-09" db="EMBL/GenBank/DDBJ databases">
        <title>Genomic evidence for plant-parasitic nematodes as the earliest Wolbachia hosts.</title>
        <authorList>
            <person name="Brown A.M."/>
            <person name="Wasala S.K."/>
            <person name="Howe D.K."/>
            <person name="Peetz A.B."/>
            <person name="Zasada I.A."/>
            <person name="Denver D.R."/>
        </authorList>
    </citation>
    <scope>NUCLEOTIDE SEQUENCE [LARGE SCALE GENOMIC DNA]</scope>
    <source>
        <strain evidence="8">wPpe</strain>
    </source>
</reference>
<keyword evidence="3 6" id="KW-0812">Transmembrane</keyword>
<dbReference type="AlphaFoldDB" id="A0A1E7QIZ7"/>
<name>A0A1E7QIZ7_WOLPI</name>
<evidence type="ECO:0000313" key="8">
    <source>
        <dbReference type="Proteomes" id="UP000175679"/>
    </source>
</evidence>
<comment type="similarity">
    <text evidence="2 6">Belongs to the BI1 family.</text>
</comment>
<dbReference type="PANTHER" id="PTHR23291:SF50">
    <property type="entry name" value="PROTEIN LIFEGUARD 4"/>
    <property type="match status" value="1"/>
</dbReference>
<sequence length="238" mass="26394">MKYELTDTSGVRTYVLQVYNYMLLGLLLTGVFALLTTSSSTMMNLIYVIHDDRIINISPFGWLVSLAPLSIALAFSFGLPKFSVVTAQVLFWLYSSLMGISLSSVLLIYTGESVVSTIFIAVSIFGFMSLYGYTTETDLTSLGSFLIMGLIGLITSGLVNLFLSSTALDFAISVVAVIIFTGFVAFDIQRIKSIYNTYNINDKQIVIKIAIFGALQLYLDFINIFVHLLRLLARKKEE</sequence>
<feature type="transmembrane region" description="Helical" evidence="6">
    <location>
        <begin position="115"/>
        <end position="133"/>
    </location>
</feature>
<dbReference type="InterPro" id="IPR006214">
    <property type="entry name" value="Bax_inhibitor_1-related"/>
</dbReference>
<accession>A0A1E7QIZ7</accession>
<dbReference type="OrthoDB" id="9793828at2"/>
<evidence type="ECO:0000256" key="6">
    <source>
        <dbReference type="RuleBase" id="RU004379"/>
    </source>
</evidence>
<keyword evidence="4 6" id="KW-1133">Transmembrane helix</keyword>
<feature type="transmembrane region" description="Helical" evidence="6">
    <location>
        <begin position="21"/>
        <end position="48"/>
    </location>
</feature>
<evidence type="ECO:0008006" key="9">
    <source>
        <dbReference type="Google" id="ProtNLM"/>
    </source>
</evidence>
<evidence type="ECO:0000256" key="3">
    <source>
        <dbReference type="ARBA" id="ARBA00022692"/>
    </source>
</evidence>
<protein>
    <recommendedName>
        <fullName evidence="9">Bax inhibitor-1/YccA family protein</fullName>
    </recommendedName>
</protein>
<comment type="caution">
    <text evidence="7">The sequence shown here is derived from an EMBL/GenBank/DDBJ whole genome shotgun (WGS) entry which is preliminary data.</text>
</comment>
<proteinExistence type="inferred from homology"/>
<organism evidence="7 8">
    <name type="scientific">Wolbachia pipientis</name>
    <dbReference type="NCBI Taxonomy" id="955"/>
    <lineage>
        <taxon>Bacteria</taxon>
        <taxon>Pseudomonadati</taxon>
        <taxon>Pseudomonadota</taxon>
        <taxon>Alphaproteobacteria</taxon>
        <taxon>Rickettsiales</taxon>
        <taxon>Anaplasmataceae</taxon>
        <taxon>Wolbachieae</taxon>
        <taxon>Wolbachia</taxon>
    </lineage>
</organism>
<feature type="transmembrane region" description="Helical" evidence="6">
    <location>
        <begin position="60"/>
        <end position="79"/>
    </location>
</feature>
<evidence type="ECO:0000256" key="5">
    <source>
        <dbReference type="ARBA" id="ARBA00023136"/>
    </source>
</evidence>
<dbReference type="Proteomes" id="UP000175679">
    <property type="component" value="Unassembled WGS sequence"/>
</dbReference>
<evidence type="ECO:0000313" key="7">
    <source>
        <dbReference type="EMBL" id="OEY86440.1"/>
    </source>
</evidence>
<dbReference type="CDD" id="cd10432">
    <property type="entry name" value="BI-1-like_bacterial"/>
    <property type="match status" value="1"/>
</dbReference>